<name>A0ABR1XH86_9PEZI</name>
<feature type="chain" id="PRO_5047444511" evidence="1">
    <location>
        <begin position="22"/>
        <end position="239"/>
    </location>
</feature>
<gene>
    <name evidence="2" type="ORF">IWX90DRAFT_63684</name>
</gene>
<protein>
    <submittedName>
        <fullName evidence="2">Uncharacterized protein</fullName>
    </submittedName>
</protein>
<keyword evidence="3" id="KW-1185">Reference proteome</keyword>
<dbReference type="Proteomes" id="UP001456524">
    <property type="component" value="Unassembled WGS sequence"/>
</dbReference>
<evidence type="ECO:0000256" key="1">
    <source>
        <dbReference type="SAM" id="SignalP"/>
    </source>
</evidence>
<keyword evidence="1" id="KW-0732">Signal</keyword>
<feature type="signal peptide" evidence="1">
    <location>
        <begin position="1"/>
        <end position="21"/>
    </location>
</feature>
<proteinExistence type="predicted"/>
<evidence type="ECO:0000313" key="3">
    <source>
        <dbReference type="Proteomes" id="UP001456524"/>
    </source>
</evidence>
<dbReference type="EMBL" id="JBBWUH010000011">
    <property type="protein sequence ID" value="KAK8154702.1"/>
    <property type="molecule type" value="Genomic_DNA"/>
</dbReference>
<reference evidence="2 3" key="1">
    <citation type="journal article" date="2022" name="G3 (Bethesda)">
        <title>Enemy or ally: a genomic approach to elucidate the lifestyle of Phyllosticta citrichinaensis.</title>
        <authorList>
            <person name="Buijs V.A."/>
            <person name="Groenewald J.Z."/>
            <person name="Haridas S."/>
            <person name="LaButti K.M."/>
            <person name="Lipzen A."/>
            <person name="Martin F.M."/>
            <person name="Barry K."/>
            <person name="Grigoriev I.V."/>
            <person name="Crous P.W."/>
            <person name="Seidl M.F."/>
        </authorList>
    </citation>
    <scope>NUCLEOTIDE SEQUENCE [LARGE SCALE GENOMIC DNA]</scope>
    <source>
        <strain evidence="2 3">CBS 129764</strain>
    </source>
</reference>
<sequence length="239" mass="26459">MWDERFLLMSAFLLFLPLRRRRRRCARPAACLRNVGRREKGEKSRSDARLTMPVGWWCFTTSETARISQLVVEPASQPASQRLEYDPRRRDATGCVEVPADHDGRRRRRQWATKIASTMTPFVARISNEEGDARGRGMDASLSTTAEFPAARGDPVSVCLPPVCLLVSLGPTRYTCPSAGTMQEAGTVPPLIQAERRRRGAVSVPRTLGVGIFAWPADPTRASELVTGSRRSGYAVGES</sequence>
<organism evidence="2 3">
    <name type="scientific">Phyllosticta citrichinensis</name>
    <dbReference type="NCBI Taxonomy" id="1130410"/>
    <lineage>
        <taxon>Eukaryota</taxon>
        <taxon>Fungi</taxon>
        <taxon>Dikarya</taxon>
        <taxon>Ascomycota</taxon>
        <taxon>Pezizomycotina</taxon>
        <taxon>Dothideomycetes</taxon>
        <taxon>Dothideomycetes incertae sedis</taxon>
        <taxon>Botryosphaeriales</taxon>
        <taxon>Phyllostictaceae</taxon>
        <taxon>Phyllosticta</taxon>
    </lineage>
</organism>
<comment type="caution">
    <text evidence="2">The sequence shown here is derived from an EMBL/GenBank/DDBJ whole genome shotgun (WGS) entry which is preliminary data.</text>
</comment>
<accession>A0ABR1XH86</accession>
<evidence type="ECO:0000313" key="2">
    <source>
        <dbReference type="EMBL" id="KAK8154702.1"/>
    </source>
</evidence>